<proteinExistence type="predicted"/>
<dbReference type="PANTHER" id="PTHR47752">
    <property type="entry name" value="HTH-TYPE TRANSCRIPTIONAL REPRESSOR FABR"/>
    <property type="match status" value="1"/>
</dbReference>
<organism evidence="7 8">
    <name type="scientific">Prauserella halophila</name>
    <dbReference type="NCBI Taxonomy" id="185641"/>
    <lineage>
        <taxon>Bacteria</taxon>
        <taxon>Bacillati</taxon>
        <taxon>Actinomycetota</taxon>
        <taxon>Actinomycetes</taxon>
        <taxon>Pseudonocardiales</taxon>
        <taxon>Pseudonocardiaceae</taxon>
        <taxon>Prauserella</taxon>
    </lineage>
</organism>
<evidence type="ECO:0000313" key="8">
    <source>
        <dbReference type="Proteomes" id="UP001500653"/>
    </source>
</evidence>
<keyword evidence="8" id="KW-1185">Reference proteome</keyword>
<reference evidence="7 8" key="1">
    <citation type="journal article" date="2019" name="Int. J. Syst. Evol. Microbiol.">
        <title>The Global Catalogue of Microorganisms (GCM) 10K type strain sequencing project: providing services to taxonomists for standard genome sequencing and annotation.</title>
        <authorList>
            <consortium name="The Broad Institute Genomics Platform"/>
            <consortium name="The Broad Institute Genome Sequencing Center for Infectious Disease"/>
            <person name="Wu L."/>
            <person name="Ma J."/>
        </authorList>
    </citation>
    <scope>NUCLEOTIDE SEQUENCE [LARGE SCALE GENOMIC DNA]</scope>
    <source>
        <strain evidence="7 8">JCM 13023</strain>
    </source>
</reference>
<dbReference type="PANTHER" id="PTHR47752:SF1">
    <property type="entry name" value="HTH-TYPE TRANSCRIPTIONAL REPRESSOR FABR"/>
    <property type="match status" value="1"/>
</dbReference>
<protein>
    <submittedName>
        <fullName evidence="7">TetR family transcriptional regulator</fullName>
    </submittedName>
</protein>
<evidence type="ECO:0000259" key="6">
    <source>
        <dbReference type="PROSITE" id="PS50977"/>
    </source>
</evidence>
<dbReference type="Proteomes" id="UP001500653">
    <property type="component" value="Unassembled WGS sequence"/>
</dbReference>
<comment type="caution">
    <text evidence="7">The sequence shown here is derived from an EMBL/GenBank/DDBJ whole genome shotgun (WGS) entry which is preliminary data.</text>
</comment>
<dbReference type="InterPro" id="IPR009057">
    <property type="entry name" value="Homeodomain-like_sf"/>
</dbReference>
<dbReference type="EMBL" id="BAAALN010000005">
    <property type="protein sequence ID" value="GAA1232253.1"/>
    <property type="molecule type" value="Genomic_DNA"/>
</dbReference>
<dbReference type="SUPFAM" id="SSF46689">
    <property type="entry name" value="Homeodomain-like"/>
    <property type="match status" value="1"/>
</dbReference>
<keyword evidence="2 4" id="KW-0238">DNA-binding</keyword>
<dbReference type="InterPro" id="IPR050692">
    <property type="entry name" value="HTH_transcr_repressor_FabR"/>
</dbReference>
<dbReference type="Pfam" id="PF21943">
    <property type="entry name" value="TetR_C_46"/>
    <property type="match status" value="1"/>
</dbReference>
<sequence length="224" mass="24967">MNTVDVNGVTGPPDVCSKAMTAPETRNERKERTRRALLDAALGLASERGFAGLSLREITKQAGVVPTAFYRHFESMDELGVTLVEESMRTLRTMIRGARNTPDGSADLIRASVRTLSEHVRSHEEHYWFLVRERYGGTGAVRQTIGVELKLLAGELAVDLARFDRLRDWSTEDLHMLADLIVSAMLATALELLEARPGATAEITAEAERKLRLIFLGVPHWRSR</sequence>
<dbReference type="Gene3D" id="1.10.10.60">
    <property type="entry name" value="Homeodomain-like"/>
    <property type="match status" value="1"/>
</dbReference>
<dbReference type="PRINTS" id="PR00455">
    <property type="entry name" value="HTHTETR"/>
</dbReference>
<evidence type="ECO:0000256" key="1">
    <source>
        <dbReference type="ARBA" id="ARBA00023015"/>
    </source>
</evidence>
<feature type="region of interest" description="Disordered" evidence="5">
    <location>
        <begin position="1"/>
        <end position="31"/>
    </location>
</feature>
<accession>A0ABN1W2A0</accession>
<feature type="DNA-binding region" description="H-T-H motif" evidence="4">
    <location>
        <begin position="54"/>
        <end position="73"/>
    </location>
</feature>
<dbReference type="InterPro" id="IPR054129">
    <property type="entry name" value="DesT_TetR_C"/>
</dbReference>
<dbReference type="PROSITE" id="PS50977">
    <property type="entry name" value="HTH_TETR_2"/>
    <property type="match status" value="1"/>
</dbReference>
<evidence type="ECO:0000256" key="2">
    <source>
        <dbReference type="ARBA" id="ARBA00023125"/>
    </source>
</evidence>
<evidence type="ECO:0000313" key="7">
    <source>
        <dbReference type="EMBL" id="GAA1232253.1"/>
    </source>
</evidence>
<keyword evidence="3" id="KW-0804">Transcription</keyword>
<evidence type="ECO:0000256" key="5">
    <source>
        <dbReference type="SAM" id="MobiDB-lite"/>
    </source>
</evidence>
<feature type="domain" description="HTH tetR-type" evidence="6">
    <location>
        <begin position="31"/>
        <end position="91"/>
    </location>
</feature>
<name>A0ABN1W2A0_9PSEU</name>
<gene>
    <name evidence="7" type="ORF">GCM10009676_14240</name>
</gene>
<dbReference type="Pfam" id="PF00440">
    <property type="entry name" value="TetR_N"/>
    <property type="match status" value="1"/>
</dbReference>
<dbReference type="InterPro" id="IPR001647">
    <property type="entry name" value="HTH_TetR"/>
</dbReference>
<dbReference type="Gene3D" id="1.10.357.10">
    <property type="entry name" value="Tetracycline Repressor, domain 2"/>
    <property type="match status" value="1"/>
</dbReference>
<keyword evidence="1" id="KW-0805">Transcription regulation</keyword>
<evidence type="ECO:0000256" key="3">
    <source>
        <dbReference type="ARBA" id="ARBA00023163"/>
    </source>
</evidence>
<evidence type="ECO:0000256" key="4">
    <source>
        <dbReference type="PROSITE-ProRule" id="PRU00335"/>
    </source>
</evidence>